<sequence length="1267" mass="139770">MPGTSGTSSLPHSPLFRISKTVDVMERSAPDSLSSIANASSSDTDTSVSYNALRMELSVPWSCEPLADSESFSATANDSMRCKTSADDLPPRSNSSQPSVRSFMFEFSRKRLRPDQLSISNPPICSHSPPVASQSLKRQASLSPESNGPKTHRCFAPLSRSADAPTRGAKRPSSLPIPSQMRASRRTFGSSTEQNSPSSVSSVRTFPILIDRSVVGDSNSPKSYNFSPLEPGSTVATIPANEPPDTLSNTRGLPIEPLNVSPLPRPPQTASWTPLSPSEIGVHEPVWAPDNQYTACMSCQAKFTLVRRRHHCRACGRLLCATCCNDRIRLPFAGSLNSKSSSEPHSQLPTVPEEARMKMESAECARDWEESPVHPCYPRLLFPNRPARVCLPCYKLLAKDGKSGTRSSQPPSPKRQKSTSGQFSKESSHDITPSSLVHSVGYLSPKLHSSQSSIDEYSCDAGIIGPEEAYWKRVDKLLFSLPSEIDTSYMDNGRADLFVSAPSTDALPPLVISVHAELVLQHRPPLSLLCSLLDPGISSVDVSDRPSSESSGNSVEPFLTESGMIGPWLDDSSNESSNQSGIVRSSPHCVPFGITFAITRNVHVHVHSTELACCLKQPAWCFVSRGFRTMGQEEIVIVVRRRAGETLPPMEIYRTYQVIYLTLISRKSDVFDNRIVLDPFWVTGRDKVGSRFFRSYDCFTAPKVKNAPVFSPVNQSDESAAAQILLTSILGQQWAGLIFFHPTHQCLMGLHLPNPPFLFGVLFHELEAPWAHHFPLRLLLRLGKLSRYYPTPILSDWEREPVFDYNAEIPARELSDSTPRIFHRHHRNCLLRLDEMRIRLNYGGSRSPSTVTCLPLLEVILPADARDKLFDFLDNIPSDASAFVLVGGFDETTDSQLVAIQSNIGTHSVVGTPVDGSVTPIIGVRREFGCEHTNVAYTTQAISIADADRRVTGAVSVIFSLATAFQGVRIVEDGFFVQMPAVTFANLLAKLKLGENVDLEFTNNPQFVPTLAESVADIASVRWASTAADFLSPSTIISPESHQVSWVDTQCLPRTNTYLVPLQHQLAHWLQPNCFPASTLGGRNMYSFPYMIGEPQSSVSLVWARLHILSKPTVQVFSKQSGNPVDLGRLADDAARAMTQCLRPYVKELRHSNHTQIALRFCLQPPDQVGYQVSGLSSDPEVNAQPWLKCGPHLMNSAEQKQPMGNMDQFSAALDNQLLPVLHNWAKRIRCEWRSNSSLGLLHAALRRDDVNSSPILVLELDFYLLD</sequence>
<evidence type="ECO:0000313" key="7">
    <source>
        <dbReference type="EMBL" id="CAL5135332.1"/>
    </source>
</evidence>
<dbReference type="InterPro" id="IPR000306">
    <property type="entry name" value="Znf_FYVE"/>
</dbReference>
<dbReference type="SMART" id="SM00064">
    <property type="entry name" value="FYVE"/>
    <property type="match status" value="1"/>
</dbReference>
<evidence type="ECO:0000256" key="4">
    <source>
        <dbReference type="PROSITE-ProRule" id="PRU00091"/>
    </source>
</evidence>
<keyword evidence="3" id="KW-0862">Zinc</keyword>
<dbReference type="Gene3D" id="3.30.40.10">
    <property type="entry name" value="Zinc/RING finger domain, C3HC4 (zinc finger)"/>
    <property type="match status" value="1"/>
</dbReference>
<dbReference type="SUPFAM" id="SSF57903">
    <property type="entry name" value="FYVE/PHD zinc finger"/>
    <property type="match status" value="1"/>
</dbReference>
<proteinExistence type="predicted"/>
<keyword evidence="2 4" id="KW-0863">Zinc-finger</keyword>
<dbReference type="PROSITE" id="PS50178">
    <property type="entry name" value="ZF_FYVE"/>
    <property type="match status" value="1"/>
</dbReference>
<dbReference type="Pfam" id="PF01363">
    <property type="entry name" value="FYVE"/>
    <property type="match status" value="1"/>
</dbReference>
<comment type="caution">
    <text evidence="7">The sequence shown here is derived from an EMBL/GenBank/DDBJ whole genome shotgun (WGS) entry which is preliminary data.</text>
</comment>
<feature type="region of interest" description="Disordered" evidence="5">
    <location>
        <begin position="400"/>
        <end position="433"/>
    </location>
</feature>
<dbReference type="Pfam" id="PF11979">
    <property type="entry name" value="SARA_C"/>
    <property type="match status" value="1"/>
</dbReference>
<dbReference type="AlphaFoldDB" id="A0AAV2TGB5"/>
<feature type="compositionally biased region" description="Polar residues" evidence="5">
    <location>
        <begin position="421"/>
        <end position="433"/>
    </location>
</feature>
<organism evidence="7 8">
    <name type="scientific">Calicophoron daubneyi</name>
    <name type="common">Rumen fluke</name>
    <name type="synonym">Paramphistomum daubneyi</name>
    <dbReference type="NCBI Taxonomy" id="300641"/>
    <lineage>
        <taxon>Eukaryota</taxon>
        <taxon>Metazoa</taxon>
        <taxon>Spiralia</taxon>
        <taxon>Lophotrochozoa</taxon>
        <taxon>Platyhelminthes</taxon>
        <taxon>Trematoda</taxon>
        <taxon>Digenea</taxon>
        <taxon>Plagiorchiida</taxon>
        <taxon>Pronocephalata</taxon>
        <taxon>Paramphistomoidea</taxon>
        <taxon>Paramphistomidae</taxon>
        <taxon>Calicophoron</taxon>
    </lineage>
</organism>
<accession>A0AAV2TGB5</accession>
<evidence type="ECO:0000259" key="6">
    <source>
        <dbReference type="PROSITE" id="PS50178"/>
    </source>
</evidence>
<feature type="compositionally biased region" description="Polar residues" evidence="5">
    <location>
        <begin position="131"/>
        <end position="149"/>
    </location>
</feature>
<name>A0AAV2TGB5_CALDB</name>
<dbReference type="InterPro" id="IPR022557">
    <property type="entry name" value="SARA-like_C"/>
</dbReference>
<keyword evidence="1" id="KW-0479">Metal-binding</keyword>
<feature type="compositionally biased region" description="Polar residues" evidence="5">
    <location>
        <begin position="187"/>
        <end position="202"/>
    </location>
</feature>
<protein>
    <recommendedName>
        <fullName evidence="6">FYVE-type domain-containing protein</fullName>
    </recommendedName>
</protein>
<feature type="compositionally biased region" description="Basic and acidic residues" evidence="5">
    <location>
        <begin position="80"/>
        <end position="90"/>
    </location>
</feature>
<reference evidence="7" key="1">
    <citation type="submission" date="2024-06" db="EMBL/GenBank/DDBJ databases">
        <authorList>
            <person name="Liu X."/>
            <person name="Lenzi L."/>
            <person name="Haldenby T S."/>
            <person name="Uol C."/>
        </authorList>
    </citation>
    <scope>NUCLEOTIDE SEQUENCE</scope>
</reference>
<dbReference type="GO" id="GO:0008270">
    <property type="term" value="F:zinc ion binding"/>
    <property type="evidence" value="ECO:0007669"/>
    <property type="project" value="UniProtKB-KW"/>
</dbReference>
<feature type="region of interest" description="Disordered" evidence="5">
    <location>
        <begin position="116"/>
        <end position="202"/>
    </location>
</feature>
<dbReference type="InterPro" id="IPR011011">
    <property type="entry name" value="Znf_FYVE_PHD"/>
</dbReference>
<evidence type="ECO:0000256" key="3">
    <source>
        <dbReference type="ARBA" id="ARBA00022833"/>
    </source>
</evidence>
<feature type="domain" description="FYVE-type" evidence="6">
    <location>
        <begin position="290"/>
        <end position="398"/>
    </location>
</feature>
<feature type="region of interest" description="Disordered" evidence="5">
    <location>
        <begin position="541"/>
        <end position="560"/>
    </location>
</feature>
<dbReference type="SMART" id="SM01421">
    <property type="entry name" value="DUF3480"/>
    <property type="match status" value="1"/>
</dbReference>
<dbReference type="InterPro" id="IPR017455">
    <property type="entry name" value="Znf_FYVE-rel"/>
</dbReference>
<dbReference type="PANTHER" id="PTHR46319">
    <property type="entry name" value="ZINC FINGER FYVE DOMAIN-CONTAINING PROTEIN"/>
    <property type="match status" value="1"/>
</dbReference>
<dbReference type="GO" id="GO:0031901">
    <property type="term" value="C:early endosome membrane"/>
    <property type="evidence" value="ECO:0007669"/>
    <property type="project" value="TreeGrafter"/>
</dbReference>
<dbReference type="Gene3D" id="3.30.500.40">
    <property type="match status" value="1"/>
</dbReference>
<dbReference type="InterPro" id="IPR013083">
    <property type="entry name" value="Znf_RING/FYVE/PHD"/>
</dbReference>
<evidence type="ECO:0000313" key="8">
    <source>
        <dbReference type="Proteomes" id="UP001497525"/>
    </source>
</evidence>
<dbReference type="GO" id="GO:0016197">
    <property type="term" value="P:endosomal transport"/>
    <property type="evidence" value="ECO:0007669"/>
    <property type="project" value="TreeGrafter"/>
</dbReference>
<dbReference type="EMBL" id="CAXLJL010000256">
    <property type="protein sequence ID" value="CAL5135332.1"/>
    <property type="molecule type" value="Genomic_DNA"/>
</dbReference>
<evidence type="ECO:0000256" key="5">
    <source>
        <dbReference type="SAM" id="MobiDB-lite"/>
    </source>
</evidence>
<feature type="region of interest" description="Disordered" evidence="5">
    <location>
        <begin position="72"/>
        <end position="100"/>
    </location>
</feature>
<dbReference type="Proteomes" id="UP001497525">
    <property type="component" value="Unassembled WGS sequence"/>
</dbReference>
<dbReference type="PANTHER" id="PTHR46319:SF3">
    <property type="entry name" value="ZINC FINGER FYVE DOMAIN-CONTAINING PROTEIN"/>
    <property type="match status" value="1"/>
</dbReference>
<gene>
    <name evidence="7" type="ORF">CDAUBV1_LOCUS9490</name>
</gene>
<evidence type="ECO:0000256" key="2">
    <source>
        <dbReference type="ARBA" id="ARBA00022771"/>
    </source>
</evidence>
<evidence type="ECO:0000256" key="1">
    <source>
        <dbReference type="ARBA" id="ARBA00022723"/>
    </source>
</evidence>